<proteinExistence type="predicted"/>
<dbReference type="PANTHER" id="PTHR32322">
    <property type="entry name" value="INNER MEMBRANE TRANSPORTER"/>
    <property type="match status" value="1"/>
</dbReference>
<dbReference type="InterPro" id="IPR000620">
    <property type="entry name" value="EamA_dom"/>
</dbReference>
<evidence type="ECO:0000256" key="3">
    <source>
        <dbReference type="ARBA" id="ARBA00022692"/>
    </source>
</evidence>
<evidence type="ECO:0000256" key="1">
    <source>
        <dbReference type="ARBA" id="ARBA00004651"/>
    </source>
</evidence>
<feature type="transmembrane region" description="Helical" evidence="6">
    <location>
        <begin position="183"/>
        <end position="202"/>
    </location>
</feature>
<gene>
    <name evidence="8" type="ORF">IHV25_10085</name>
</gene>
<feature type="domain" description="EamA" evidence="7">
    <location>
        <begin position="8"/>
        <end position="140"/>
    </location>
</feature>
<dbReference type="Proteomes" id="UP000631034">
    <property type="component" value="Unassembled WGS sequence"/>
</dbReference>
<keyword evidence="9" id="KW-1185">Reference proteome</keyword>
<dbReference type="Pfam" id="PF00892">
    <property type="entry name" value="EamA"/>
    <property type="match status" value="2"/>
</dbReference>
<dbReference type="GO" id="GO:0005886">
    <property type="term" value="C:plasma membrane"/>
    <property type="evidence" value="ECO:0007669"/>
    <property type="project" value="UniProtKB-SubCell"/>
</dbReference>
<evidence type="ECO:0000256" key="4">
    <source>
        <dbReference type="ARBA" id="ARBA00022989"/>
    </source>
</evidence>
<dbReference type="InterPro" id="IPR050638">
    <property type="entry name" value="AA-Vitamin_Transporters"/>
</dbReference>
<keyword evidence="4 6" id="KW-1133">Transmembrane helix</keyword>
<evidence type="ECO:0000313" key="8">
    <source>
        <dbReference type="EMBL" id="MBE1237988.1"/>
    </source>
</evidence>
<dbReference type="InterPro" id="IPR037185">
    <property type="entry name" value="EmrE-like"/>
</dbReference>
<feature type="transmembrane region" description="Helical" evidence="6">
    <location>
        <begin position="99"/>
        <end position="116"/>
    </location>
</feature>
<name>A0A8J6Z1D6_9PROT</name>
<comment type="caution">
    <text evidence="8">The sequence shown here is derived from an EMBL/GenBank/DDBJ whole genome shotgun (WGS) entry which is preliminary data.</text>
</comment>
<feature type="transmembrane region" description="Helical" evidence="6">
    <location>
        <begin position="253"/>
        <end position="272"/>
    </location>
</feature>
<sequence>MDTRTAQGYAAATLQSLVIGFSFMFVVLALRSSQPLDLLSWRFAVAFVGASVPLALGLWRPGIGWRDLPPIVLAGLLYPVSFFAFQVWGLVYITSSEAGIIQACIPIFTLVLARVFLAERTTLVQNGFVVLSVAGVALIFAMNGLGVEGYDFRGLALILGSTLSIAAYNVLARKMTRRYTPFTLTYVMTGLGFLVFMGASLGVRAAEGSLAGLFSPWSDPEFALSVLYLGVLSSLGTSFLAVYSLARLEAYKVSVFGNLAIVVSVLAGFAFLGETLYWYHGVGVVAVLVGVAATGYFGQPRHRGAAD</sequence>
<feature type="transmembrane region" description="Helical" evidence="6">
    <location>
        <begin position="39"/>
        <end position="59"/>
    </location>
</feature>
<dbReference type="SUPFAM" id="SSF103481">
    <property type="entry name" value="Multidrug resistance efflux transporter EmrE"/>
    <property type="match status" value="2"/>
</dbReference>
<feature type="transmembrane region" description="Helical" evidence="6">
    <location>
        <begin position="152"/>
        <end position="171"/>
    </location>
</feature>
<dbReference type="EMBL" id="JACZHT010000010">
    <property type="protein sequence ID" value="MBE1237988.1"/>
    <property type="molecule type" value="Genomic_DNA"/>
</dbReference>
<organism evidence="8 9">
    <name type="scientific">Phaeovibrio sulfidiphilus</name>
    <dbReference type="NCBI Taxonomy" id="1220600"/>
    <lineage>
        <taxon>Bacteria</taxon>
        <taxon>Pseudomonadati</taxon>
        <taxon>Pseudomonadota</taxon>
        <taxon>Alphaproteobacteria</taxon>
        <taxon>Rhodospirillales</taxon>
        <taxon>Rhodospirillaceae</taxon>
        <taxon>Phaeovibrio</taxon>
    </lineage>
</organism>
<evidence type="ECO:0000256" key="6">
    <source>
        <dbReference type="SAM" id="Phobius"/>
    </source>
</evidence>
<feature type="transmembrane region" description="Helical" evidence="6">
    <location>
        <begin position="278"/>
        <end position="298"/>
    </location>
</feature>
<comment type="subcellular location">
    <subcellularLocation>
        <location evidence="1">Cell membrane</location>
        <topology evidence="1">Multi-pass membrane protein</topology>
    </subcellularLocation>
</comment>
<dbReference type="RefSeq" id="WP_192534999.1">
    <property type="nucleotide sequence ID" value="NZ_JACZHT010000010.1"/>
</dbReference>
<feature type="transmembrane region" description="Helical" evidence="6">
    <location>
        <begin position="71"/>
        <end position="93"/>
    </location>
</feature>
<feature type="transmembrane region" description="Helical" evidence="6">
    <location>
        <begin position="12"/>
        <end position="33"/>
    </location>
</feature>
<accession>A0A8J6Z1D6</accession>
<evidence type="ECO:0000256" key="2">
    <source>
        <dbReference type="ARBA" id="ARBA00022475"/>
    </source>
</evidence>
<keyword evidence="3 6" id="KW-0812">Transmembrane</keyword>
<feature type="transmembrane region" description="Helical" evidence="6">
    <location>
        <begin position="222"/>
        <end position="246"/>
    </location>
</feature>
<dbReference type="AlphaFoldDB" id="A0A8J6Z1D6"/>
<evidence type="ECO:0000313" key="9">
    <source>
        <dbReference type="Proteomes" id="UP000631034"/>
    </source>
</evidence>
<keyword evidence="5 6" id="KW-0472">Membrane</keyword>
<feature type="domain" description="EamA" evidence="7">
    <location>
        <begin position="153"/>
        <end position="293"/>
    </location>
</feature>
<dbReference type="PANTHER" id="PTHR32322:SF18">
    <property type="entry name" value="S-ADENOSYLMETHIONINE_S-ADENOSYLHOMOCYSTEINE TRANSPORTER"/>
    <property type="match status" value="1"/>
</dbReference>
<feature type="transmembrane region" description="Helical" evidence="6">
    <location>
        <begin position="128"/>
        <end position="146"/>
    </location>
</feature>
<protein>
    <submittedName>
        <fullName evidence="8">DMT family transporter</fullName>
    </submittedName>
</protein>
<evidence type="ECO:0000256" key="5">
    <source>
        <dbReference type="ARBA" id="ARBA00023136"/>
    </source>
</evidence>
<reference evidence="8" key="1">
    <citation type="submission" date="2020-10" db="EMBL/GenBank/DDBJ databases">
        <title>Genome sequence of the unusual species of purple photosynthetic bacteria, Phaeovibrio sulfidiphilus DSM 23193, type strain.</title>
        <authorList>
            <person name="Kyndt J.A."/>
            <person name="Meyer T.E."/>
        </authorList>
    </citation>
    <scope>NUCLEOTIDE SEQUENCE</scope>
    <source>
        <strain evidence="8">DSM 23193</strain>
    </source>
</reference>
<keyword evidence="2" id="KW-1003">Cell membrane</keyword>
<evidence type="ECO:0000259" key="7">
    <source>
        <dbReference type="Pfam" id="PF00892"/>
    </source>
</evidence>